<evidence type="ECO:0008006" key="2">
    <source>
        <dbReference type="Google" id="ProtNLM"/>
    </source>
</evidence>
<dbReference type="EMBL" id="CADCTR010002548">
    <property type="protein sequence ID" value="CAA9359403.1"/>
    <property type="molecule type" value="Genomic_DNA"/>
</dbReference>
<dbReference type="GO" id="GO:0016705">
    <property type="term" value="F:oxidoreductase activity, acting on paired donors, with incorporation or reduction of molecular oxygen"/>
    <property type="evidence" value="ECO:0007669"/>
    <property type="project" value="InterPro"/>
</dbReference>
<accession>A0A6J4MH41</accession>
<proteinExistence type="predicted"/>
<dbReference type="AlphaFoldDB" id="A0A6J4MH41"/>
<name>A0A6J4MH41_9CHLR</name>
<evidence type="ECO:0000313" key="1">
    <source>
        <dbReference type="EMBL" id="CAA9359403.1"/>
    </source>
</evidence>
<dbReference type="SUPFAM" id="SSF51679">
    <property type="entry name" value="Bacterial luciferase-like"/>
    <property type="match status" value="1"/>
</dbReference>
<sequence>GRLGRILTPDEAAHYPFSPAERAQLPAMRGRHIIGDPASVKAQLDVLVEASGANELMVTTNTGLYADRVRSYELLAEVFALTPQIAA</sequence>
<organism evidence="1">
    <name type="scientific">uncultured Chloroflexia bacterium</name>
    <dbReference type="NCBI Taxonomy" id="1672391"/>
    <lineage>
        <taxon>Bacteria</taxon>
        <taxon>Bacillati</taxon>
        <taxon>Chloroflexota</taxon>
        <taxon>Chloroflexia</taxon>
        <taxon>environmental samples</taxon>
    </lineage>
</organism>
<reference evidence="1" key="1">
    <citation type="submission" date="2020-02" db="EMBL/GenBank/DDBJ databases">
        <authorList>
            <person name="Meier V. D."/>
        </authorList>
    </citation>
    <scope>NUCLEOTIDE SEQUENCE</scope>
    <source>
        <strain evidence="1">AVDCRST_MAG93</strain>
    </source>
</reference>
<dbReference type="InterPro" id="IPR036661">
    <property type="entry name" value="Luciferase-like_sf"/>
</dbReference>
<feature type="non-terminal residue" evidence="1">
    <location>
        <position position="1"/>
    </location>
</feature>
<dbReference type="Gene3D" id="3.20.20.30">
    <property type="entry name" value="Luciferase-like domain"/>
    <property type="match status" value="1"/>
</dbReference>
<protein>
    <recommendedName>
        <fullName evidence="2">Luciferase-like domain-containing protein</fullName>
    </recommendedName>
</protein>
<gene>
    <name evidence="1" type="ORF">AVDCRST_MAG93-7566</name>
</gene>